<protein>
    <submittedName>
        <fullName evidence="2">Uncharacterized protein</fullName>
    </submittedName>
</protein>
<feature type="region of interest" description="Disordered" evidence="1">
    <location>
        <begin position="15"/>
        <end position="57"/>
    </location>
</feature>
<accession>A0A225AB26</accession>
<dbReference type="AlphaFoldDB" id="A0A225AB26"/>
<evidence type="ECO:0000256" key="1">
    <source>
        <dbReference type="SAM" id="MobiDB-lite"/>
    </source>
</evidence>
<evidence type="ECO:0000313" key="2">
    <source>
        <dbReference type="EMBL" id="OKL57440.1"/>
    </source>
</evidence>
<comment type="caution">
    <text evidence="2">The sequence shown here is derived from an EMBL/GenBank/DDBJ whole genome shotgun (WGS) entry which is preliminary data.</text>
</comment>
<dbReference type="Proteomes" id="UP000214365">
    <property type="component" value="Unassembled WGS sequence"/>
</dbReference>
<dbReference type="OrthoDB" id="529205at2759"/>
<keyword evidence="3" id="KW-1185">Reference proteome</keyword>
<dbReference type="EMBL" id="LFMY01000011">
    <property type="protein sequence ID" value="OKL57440.1"/>
    <property type="molecule type" value="Genomic_DNA"/>
</dbReference>
<reference evidence="2 3" key="1">
    <citation type="submission" date="2015-06" db="EMBL/GenBank/DDBJ databases">
        <title>Talaromyces atroroseus IBT 11181 draft genome.</title>
        <authorList>
            <person name="Rasmussen K.B."/>
            <person name="Rasmussen S."/>
            <person name="Petersen B."/>
            <person name="Sicheritz-Ponten T."/>
            <person name="Mortensen U.H."/>
            <person name="Thrane U."/>
        </authorList>
    </citation>
    <scope>NUCLEOTIDE SEQUENCE [LARGE SCALE GENOMIC DNA]</scope>
    <source>
        <strain evidence="2 3">IBT 11181</strain>
    </source>
</reference>
<dbReference type="RefSeq" id="XP_020117561.1">
    <property type="nucleotide sequence ID" value="XM_020262098.1"/>
</dbReference>
<feature type="compositionally biased region" description="Low complexity" evidence="1">
    <location>
        <begin position="15"/>
        <end position="37"/>
    </location>
</feature>
<name>A0A225AB26_TALAT</name>
<evidence type="ECO:0000313" key="3">
    <source>
        <dbReference type="Proteomes" id="UP000214365"/>
    </source>
</evidence>
<gene>
    <name evidence="2" type="ORF">UA08_07184</name>
</gene>
<dbReference type="GeneID" id="31006940"/>
<proteinExistence type="predicted"/>
<sequence>MASLTPYLRQTIRPLATSLSSSSSSSLSSRAAFSTSSIQRGLKESDKDRDNLNVEYDSHKQENLKNIKAGKAYWREELASESEAGVKADRGEASITENDIKGLKEEAVKGGGSAGRK</sequence>
<organism evidence="2 3">
    <name type="scientific">Talaromyces atroroseus</name>
    <dbReference type="NCBI Taxonomy" id="1441469"/>
    <lineage>
        <taxon>Eukaryota</taxon>
        <taxon>Fungi</taxon>
        <taxon>Dikarya</taxon>
        <taxon>Ascomycota</taxon>
        <taxon>Pezizomycotina</taxon>
        <taxon>Eurotiomycetes</taxon>
        <taxon>Eurotiomycetidae</taxon>
        <taxon>Eurotiales</taxon>
        <taxon>Trichocomaceae</taxon>
        <taxon>Talaromyces</taxon>
        <taxon>Talaromyces sect. Trachyspermi</taxon>
    </lineage>
</organism>
<feature type="compositionally biased region" description="Basic and acidic residues" evidence="1">
    <location>
        <begin position="41"/>
        <end position="57"/>
    </location>
</feature>